<dbReference type="AlphaFoldDB" id="A0A7D6A7E5"/>
<sequence length="158" mass="18308">MTRLQKLTAFLRANLPEPVFATEFSSEMDDITFKRAHNDLGEKQYQILTQEYDAVIAWGRWPYREIDTRYIPVLIEAWYQDLETDFTEPDFDDEPPTIDVDVIDDDIAMVVVTLKLSDAIVLKEDEKGLVPFDGKRWLLANPEVLFAENIDVIPRGVK</sequence>
<accession>A0A7D6A7E5</accession>
<dbReference type="EMBL" id="CP059056">
    <property type="protein sequence ID" value="QLJ18040.1"/>
    <property type="molecule type" value="Genomic_DNA"/>
</dbReference>
<dbReference type="RefSeq" id="WP_049212298.1">
    <property type="nucleotide sequence ID" value="NZ_BRSY01000002.1"/>
</dbReference>
<dbReference type="Pfam" id="PF06891">
    <property type="entry name" value="P2_Phage_GpR"/>
    <property type="match status" value="1"/>
</dbReference>
<proteinExistence type="predicted"/>
<protein>
    <submittedName>
        <fullName evidence="1">Phage tail protein</fullName>
    </submittedName>
</protein>
<reference evidence="1" key="1">
    <citation type="submission" date="2020-07" db="EMBL/GenBank/DDBJ databases">
        <title>Hypervirulent multi-drug resistant Proteus mirabilis strain with mosaic plasmid.</title>
        <authorList>
            <person name="Shelenkov A."/>
            <person name="Mikhaylova Y.V."/>
            <person name="Yanushevich Y.G."/>
            <person name="Petrova L."/>
            <person name="Fomina V."/>
            <person name="Zamyatin M."/>
            <person name="Shagin D."/>
        </authorList>
    </citation>
    <scope>NUCLEOTIDE SEQUENCE</scope>
    <source>
        <strain evidence="1">CriePir89</strain>
    </source>
</reference>
<gene>
    <name evidence="1" type="ORF">HZ283_13395</name>
</gene>
<evidence type="ECO:0000313" key="1">
    <source>
        <dbReference type="EMBL" id="QLJ18040.1"/>
    </source>
</evidence>
<organism evidence="1">
    <name type="scientific">Proteus mirabilis</name>
    <dbReference type="NCBI Taxonomy" id="584"/>
    <lineage>
        <taxon>Bacteria</taxon>
        <taxon>Pseudomonadati</taxon>
        <taxon>Pseudomonadota</taxon>
        <taxon>Gammaproteobacteria</taxon>
        <taxon>Enterobacterales</taxon>
        <taxon>Morganellaceae</taxon>
        <taxon>Proteus</taxon>
    </lineage>
</organism>
<dbReference type="InterPro" id="IPR009678">
    <property type="entry name" value="Phage_tail_completion_R"/>
</dbReference>
<name>A0A7D6A7E5_PROMI</name>